<feature type="transmembrane region" description="Helical" evidence="1">
    <location>
        <begin position="43"/>
        <end position="62"/>
    </location>
</feature>
<feature type="transmembrane region" description="Helical" evidence="1">
    <location>
        <begin position="13"/>
        <end position="36"/>
    </location>
</feature>
<protein>
    <submittedName>
        <fullName evidence="2">Uncharacterized protein</fullName>
    </submittedName>
</protein>
<keyword evidence="1" id="KW-0812">Transmembrane</keyword>
<sequence>MLKKPDFLFQLDFWFKFVLLISVMISFYVFIQILVVKDLTYKSMFSTWQFPMLLAIFIEVLYGM</sequence>
<organism evidence="2">
    <name type="scientific">viral metagenome</name>
    <dbReference type="NCBI Taxonomy" id="1070528"/>
    <lineage>
        <taxon>unclassified sequences</taxon>
        <taxon>metagenomes</taxon>
        <taxon>organismal metagenomes</taxon>
    </lineage>
</organism>
<evidence type="ECO:0000313" key="2">
    <source>
        <dbReference type="EMBL" id="QHU32646.1"/>
    </source>
</evidence>
<keyword evidence="1" id="KW-1133">Transmembrane helix</keyword>
<keyword evidence="1" id="KW-0472">Membrane</keyword>
<reference evidence="2" key="1">
    <citation type="journal article" date="2020" name="Nature">
        <title>Giant virus diversity and host interactions through global metagenomics.</title>
        <authorList>
            <person name="Schulz F."/>
            <person name="Roux S."/>
            <person name="Paez-Espino D."/>
            <person name="Jungbluth S."/>
            <person name="Walsh D.A."/>
            <person name="Denef V.J."/>
            <person name="McMahon K.D."/>
            <person name="Konstantinidis K.T."/>
            <person name="Eloe-Fadrosh E.A."/>
            <person name="Kyrpides N.C."/>
            <person name="Woyke T."/>
        </authorList>
    </citation>
    <scope>NUCLEOTIDE SEQUENCE</scope>
    <source>
        <strain evidence="2">GVMAG-M-3300027969-2</strain>
    </source>
</reference>
<accession>A0A6C0LP04</accession>
<name>A0A6C0LP04_9ZZZZ</name>
<proteinExistence type="predicted"/>
<dbReference type="AlphaFoldDB" id="A0A6C0LP04"/>
<dbReference type="EMBL" id="MN740540">
    <property type="protein sequence ID" value="QHU32646.1"/>
    <property type="molecule type" value="Genomic_DNA"/>
</dbReference>
<evidence type="ECO:0000256" key="1">
    <source>
        <dbReference type="SAM" id="Phobius"/>
    </source>
</evidence>